<dbReference type="Gene3D" id="3.90.1750.20">
    <property type="entry name" value="Putative Large Serine Recombinase, Chain B, Domain 2"/>
    <property type="match status" value="1"/>
</dbReference>
<sequence length="498" mass="55084">MYARLSVAADTENVSLEGMIDDMRALCARENLGEVALHIDDGKSGGRRDRDEFQAWLNDARTGACDVLVNPVTDRLTREGLNVAAMILDVVEGKDPATGKLTHMPVRLVDCNGLDSLHGDAFRFRFVIQAEVGRAERERIRQRSRDRARRLRHAGRWGGGTPPFGYKAVPNPELNEDREPKGWVLAVEPAEAKHIRDAAESLLQTEPDPLNKVVRRLNHAGVKPRRAKEWSRQTLAKVLTGDHIMGRAVENGRPIRDDEGNILTPWPEILTPGQVAALRAVLAPNPDAPYSGGRRPARLLSSLLTCPGCLSVLQVFRRKSRTTNPDPVIGYRCTTRSQGGTCPSPVSVTAGPIEEYVTDLYLSTVGHMPMYRERTVVSSVEELAAVEADIRETLADLATYADAATFARLQRLQARRDELAAAEPDRRTEMVPTGQTMAEYWADAMVDDRRELLAQAFEELTVLPGKKGPKGFDPARLRRRWAQEADAGAEGSDQLTLL</sequence>
<dbReference type="InterPro" id="IPR050639">
    <property type="entry name" value="SSR_resolvase"/>
</dbReference>
<dbReference type="CDD" id="cd00338">
    <property type="entry name" value="Ser_Recombinase"/>
    <property type="match status" value="1"/>
</dbReference>
<dbReference type="PANTHER" id="PTHR30461">
    <property type="entry name" value="DNA-INVERTASE FROM LAMBDOID PROPHAGE"/>
    <property type="match status" value="1"/>
</dbReference>
<evidence type="ECO:0000256" key="1">
    <source>
        <dbReference type="ARBA" id="ARBA00023125"/>
    </source>
</evidence>
<dbReference type="InterPro" id="IPR025827">
    <property type="entry name" value="Zn_ribbon_recom_dom"/>
</dbReference>
<dbReference type="EMBL" id="BAAASD010000018">
    <property type="protein sequence ID" value="GAA2351409.1"/>
    <property type="molecule type" value="Genomic_DNA"/>
</dbReference>
<dbReference type="InterPro" id="IPR038109">
    <property type="entry name" value="DNA_bind_recomb_sf"/>
</dbReference>
<evidence type="ECO:0000256" key="3">
    <source>
        <dbReference type="SAM" id="MobiDB-lite"/>
    </source>
</evidence>
<evidence type="ECO:0000313" key="5">
    <source>
        <dbReference type="EMBL" id="GAA2351409.1"/>
    </source>
</evidence>
<dbReference type="Pfam" id="PF07508">
    <property type="entry name" value="Recombinase"/>
    <property type="match status" value="1"/>
</dbReference>
<accession>A0ABN3GH09</accession>
<organism evidence="5 6">
    <name type="scientific">Streptomyces cuspidosporus</name>
    <dbReference type="NCBI Taxonomy" id="66882"/>
    <lineage>
        <taxon>Bacteria</taxon>
        <taxon>Bacillati</taxon>
        <taxon>Actinomycetota</taxon>
        <taxon>Actinomycetes</taxon>
        <taxon>Kitasatosporales</taxon>
        <taxon>Streptomycetaceae</taxon>
        <taxon>Streptomyces</taxon>
    </lineage>
</organism>
<protein>
    <submittedName>
        <fullName evidence="5">Recombinase family protein</fullName>
    </submittedName>
</protein>
<dbReference type="Gene3D" id="3.40.50.1390">
    <property type="entry name" value="Resolvase, N-terminal catalytic domain"/>
    <property type="match status" value="1"/>
</dbReference>
<evidence type="ECO:0000256" key="2">
    <source>
        <dbReference type="ARBA" id="ARBA00023172"/>
    </source>
</evidence>
<proteinExistence type="predicted"/>
<name>A0ABN3GH09_9ACTN</name>
<comment type="caution">
    <text evidence="5">The sequence shown here is derived from an EMBL/GenBank/DDBJ whole genome shotgun (WGS) entry which is preliminary data.</text>
</comment>
<reference evidence="5 6" key="1">
    <citation type="journal article" date="2019" name="Int. J. Syst. Evol. Microbiol.">
        <title>The Global Catalogue of Microorganisms (GCM) 10K type strain sequencing project: providing services to taxonomists for standard genome sequencing and annotation.</title>
        <authorList>
            <consortium name="The Broad Institute Genomics Platform"/>
            <consortium name="The Broad Institute Genome Sequencing Center for Infectious Disease"/>
            <person name="Wu L."/>
            <person name="Ma J."/>
        </authorList>
    </citation>
    <scope>NUCLEOTIDE SEQUENCE [LARGE SCALE GENOMIC DNA]</scope>
    <source>
        <strain evidence="5 6">JCM 4316</strain>
    </source>
</reference>
<feature type="region of interest" description="Disordered" evidence="3">
    <location>
        <begin position="154"/>
        <end position="177"/>
    </location>
</feature>
<dbReference type="InterPro" id="IPR011109">
    <property type="entry name" value="DNA_bind_recombinase_dom"/>
</dbReference>
<dbReference type="Pfam" id="PF00239">
    <property type="entry name" value="Resolvase"/>
    <property type="match status" value="1"/>
</dbReference>
<keyword evidence="6" id="KW-1185">Reference proteome</keyword>
<keyword evidence="2" id="KW-0233">DNA recombination</keyword>
<evidence type="ECO:0000259" key="4">
    <source>
        <dbReference type="PROSITE" id="PS51737"/>
    </source>
</evidence>
<dbReference type="PANTHER" id="PTHR30461:SF2">
    <property type="entry name" value="SERINE RECOMBINASE PINE-RELATED"/>
    <property type="match status" value="1"/>
</dbReference>
<dbReference type="Proteomes" id="UP001500253">
    <property type="component" value="Unassembled WGS sequence"/>
</dbReference>
<dbReference type="Pfam" id="PF13408">
    <property type="entry name" value="Zn_ribbon_recom"/>
    <property type="match status" value="1"/>
</dbReference>
<dbReference type="SMART" id="SM00857">
    <property type="entry name" value="Resolvase"/>
    <property type="match status" value="1"/>
</dbReference>
<gene>
    <name evidence="5" type="ORF">GCM10010246_44630</name>
</gene>
<feature type="domain" description="Recombinase" evidence="4">
    <location>
        <begin position="163"/>
        <end position="288"/>
    </location>
</feature>
<dbReference type="SUPFAM" id="SSF53041">
    <property type="entry name" value="Resolvase-like"/>
    <property type="match status" value="1"/>
</dbReference>
<evidence type="ECO:0000313" key="6">
    <source>
        <dbReference type="Proteomes" id="UP001500253"/>
    </source>
</evidence>
<dbReference type="InterPro" id="IPR036162">
    <property type="entry name" value="Resolvase-like_N_sf"/>
</dbReference>
<dbReference type="InterPro" id="IPR006119">
    <property type="entry name" value="Resolv_N"/>
</dbReference>
<keyword evidence="1" id="KW-0238">DNA-binding</keyword>
<dbReference type="PROSITE" id="PS51737">
    <property type="entry name" value="RECOMBINASE_DNA_BIND"/>
    <property type="match status" value="1"/>
</dbReference>